<reference evidence="1 2" key="1">
    <citation type="submission" date="2018-10" db="EMBL/GenBank/DDBJ databases">
        <title>Genomic Encyclopedia of Archaeal and Bacterial Type Strains, Phase II (KMG-II): from individual species to whole genera.</title>
        <authorList>
            <person name="Goeker M."/>
        </authorList>
    </citation>
    <scope>NUCLEOTIDE SEQUENCE [LARGE SCALE GENOMIC DNA]</scope>
    <source>
        <strain evidence="1 2">DSM 14219</strain>
    </source>
</reference>
<dbReference type="RefSeq" id="WP_121460045.1">
    <property type="nucleotide sequence ID" value="NZ_RBXB01000001.1"/>
</dbReference>
<keyword evidence="2" id="KW-1185">Reference proteome</keyword>
<proteinExistence type="predicted"/>
<evidence type="ECO:0000313" key="1">
    <source>
        <dbReference type="EMBL" id="RKT01103.1"/>
    </source>
</evidence>
<name>A0A495SLQ5_9FLAO</name>
<dbReference type="Proteomes" id="UP000272428">
    <property type="component" value="Unassembled WGS sequence"/>
</dbReference>
<accession>A0A495SLQ5</accession>
<comment type="caution">
    <text evidence="1">The sequence shown here is derived from an EMBL/GenBank/DDBJ whole genome shotgun (WGS) entry which is preliminary data.</text>
</comment>
<organism evidence="1 2">
    <name type="scientific">Chryseobacterium defluvii</name>
    <dbReference type="NCBI Taxonomy" id="160396"/>
    <lineage>
        <taxon>Bacteria</taxon>
        <taxon>Pseudomonadati</taxon>
        <taxon>Bacteroidota</taxon>
        <taxon>Flavobacteriia</taxon>
        <taxon>Flavobacteriales</taxon>
        <taxon>Weeksellaceae</taxon>
        <taxon>Chryseobacterium group</taxon>
        <taxon>Chryseobacterium</taxon>
    </lineage>
</organism>
<evidence type="ECO:0008006" key="3">
    <source>
        <dbReference type="Google" id="ProtNLM"/>
    </source>
</evidence>
<evidence type="ECO:0000313" key="2">
    <source>
        <dbReference type="Proteomes" id="UP000272428"/>
    </source>
</evidence>
<protein>
    <recommendedName>
        <fullName evidence="3">DUF3168 domain-containing protein</fullName>
    </recommendedName>
</protein>
<sequence>MITTFELKTIVYNIVKSSNIKSIINGDVFIDNRLFDSKKSDIVIGSLQVENTVLQPSVVLINIYAPDIQSGTSYLPDSALLNNATKLLIPLVKEIYIEAKKTNLEIEYQRDYKVDGKNEHVSVIRLQTRTINN</sequence>
<dbReference type="AlphaFoldDB" id="A0A495SLQ5"/>
<dbReference type="EMBL" id="RBXB01000001">
    <property type="protein sequence ID" value="RKT01103.1"/>
    <property type="molecule type" value="Genomic_DNA"/>
</dbReference>
<dbReference type="OrthoDB" id="1262402at2"/>
<gene>
    <name evidence="1" type="ORF">BCF58_0317</name>
</gene>